<reference evidence="2 3" key="2">
    <citation type="submission" date="2018-11" db="EMBL/GenBank/DDBJ databases">
        <authorList>
            <consortium name="Pathogen Informatics"/>
        </authorList>
    </citation>
    <scope>NUCLEOTIDE SEQUENCE [LARGE SCALE GENOMIC DNA]</scope>
    <source>
        <strain evidence="2 3">Egypt</strain>
    </source>
</reference>
<feature type="region of interest" description="Disordered" evidence="1">
    <location>
        <begin position="1"/>
        <end position="55"/>
    </location>
</feature>
<proteinExistence type="predicted"/>
<dbReference type="WBParaSite" id="ECPE_0001481401-mRNA-1">
    <property type="protein sequence ID" value="ECPE_0001481401-mRNA-1"/>
    <property type="gene ID" value="ECPE_0001481401"/>
</dbReference>
<keyword evidence="3" id="KW-1185">Reference proteome</keyword>
<dbReference type="EMBL" id="UZAN01058507">
    <property type="protein sequence ID" value="VDP92046.1"/>
    <property type="molecule type" value="Genomic_DNA"/>
</dbReference>
<dbReference type="AlphaFoldDB" id="A0A183B6D9"/>
<reference evidence="4" key="1">
    <citation type="submission" date="2016-06" db="UniProtKB">
        <authorList>
            <consortium name="WormBaseParasite"/>
        </authorList>
    </citation>
    <scope>IDENTIFICATION</scope>
</reference>
<dbReference type="Proteomes" id="UP000272942">
    <property type="component" value="Unassembled WGS sequence"/>
</dbReference>
<evidence type="ECO:0000313" key="4">
    <source>
        <dbReference type="WBParaSite" id="ECPE_0001481401-mRNA-1"/>
    </source>
</evidence>
<sequence>VQKSNDFRDHSHDPDPYKDVRSEPDVIARNEPSEPSVKNPPEVDSPPDTDSLSDTAEASLSLAPSLFSVDNVRGLVADVPHRIQPLIRQALDYFWQARVNAPEGSREPALTAALNTPPAQFLFDAFDEADLSPDLLKLPTLRFVSRRLLFDLVCECMQQVYAGEDHEFFSKQTGKPFHPRVSSSQFRLWQGRSRPVDKEHLSQIVSPRVQEVLGPTNDKPSSVPENSLECTDIRRFPGKLTSGKRFSRLAQWTLSKKSSLDRLLELELRADESSWLSYVPEEQQLKKSLSDQIWNDLFQEALDSMIQRWNATHSVPQPVIPSVELAT</sequence>
<organism evidence="4">
    <name type="scientific">Echinostoma caproni</name>
    <dbReference type="NCBI Taxonomy" id="27848"/>
    <lineage>
        <taxon>Eukaryota</taxon>
        <taxon>Metazoa</taxon>
        <taxon>Spiralia</taxon>
        <taxon>Lophotrochozoa</taxon>
        <taxon>Platyhelminthes</taxon>
        <taxon>Trematoda</taxon>
        <taxon>Digenea</taxon>
        <taxon>Plagiorchiida</taxon>
        <taxon>Echinostomata</taxon>
        <taxon>Echinostomatoidea</taxon>
        <taxon>Echinostomatidae</taxon>
        <taxon>Echinostoma</taxon>
    </lineage>
</organism>
<name>A0A183B6D9_9TREM</name>
<accession>A0A183B6D9</accession>
<feature type="compositionally biased region" description="Low complexity" evidence="1">
    <location>
        <begin position="46"/>
        <end position="55"/>
    </location>
</feature>
<evidence type="ECO:0000313" key="2">
    <source>
        <dbReference type="EMBL" id="VDP92046.1"/>
    </source>
</evidence>
<protein>
    <submittedName>
        <fullName evidence="4">DUF4378 domain-containing protein</fullName>
    </submittedName>
</protein>
<evidence type="ECO:0000256" key="1">
    <source>
        <dbReference type="SAM" id="MobiDB-lite"/>
    </source>
</evidence>
<gene>
    <name evidence="2" type="ORF">ECPE_LOCUS14774</name>
</gene>
<evidence type="ECO:0000313" key="3">
    <source>
        <dbReference type="Proteomes" id="UP000272942"/>
    </source>
</evidence>
<feature type="compositionally biased region" description="Basic and acidic residues" evidence="1">
    <location>
        <begin position="1"/>
        <end position="32"/>
    </location>
</feature>
<dbReference type="OrthoDB" id="306254at2759"/>